<dbReference type="EMBL" id="GG662665">
    <property type="protein sequence ID" value="EWS74005.1"/>
    <property type="molecule type" value="Genomic_DNA"/>
</dbReference>
<dbReference type="RefSeq" id="XP_012653467.1">
    <property type="nucleotide sequence ID" value="XM_012798013.1"/>
</dbReference>
<keyword evidence="2" id="KW-1185">Reference proteome</keyword>
<sequence>MRQIHQLTLYYSTHSIDKLSSLKYQNQDHQYSIYYLQNIEFNLNFVKFNSLFSSLKQKFQHSKIQLNQMAFHKMPIQFISNESILLFILLKNLINHWLREIFLKLFVLFLPPQNYFHLNYYFCYLLIRIEFQKCCNFE</sequence>
<dbReference type="InParanoid" id="W7X3V8"/>
<name>W7X3V8_TETTS</name>
<reference evidence="2" key="1">
    <citation type="journal article" date="2006" name="PLoS Biol.">
        <title>Macronuclear genome sequence of the ciliate Tetrahymena thermophila, a model eukaryote.</title>
        <authorList>
            <person name="Eisen J.A."/>
            <person name="Coyne R.S."/>
            <person name="Wu M."/>
            <person name="Wu D."/>
            <person name="Thiagarajan M."/>
            <person name="Wortman J.R."/>
            <person name="Badger J.H."/>
            <person name="Ren Q."/>
            <person name="Amedeo P."/>
            <person name="Jones K.M."/>
            <person name="Tallon L.J."/>
            <person name="Delcher A.L."/>
            <person name="Salzberg S.L."/>
            <person name="Silva J.C."/>
            <person name="Haas B.J."/>
            <person name="Majoros W.H."/>
            <person name="Farzad M."/>
            <person name="Carlton J.M."/>
            <person name="Smith R.K. Jr."/>
            <person name="Garg J."/>
            <person name="Pearlman R.E."/>
            <person name="Karrer K.M."/>
            <person name="Sun L."/>
            <person name="Manning G."/>
            <person name="Elde N.C."/>
            <person name="Turkewitz A.P."/>
            <person name="Asai D.J."/>
            <person name="Wilkes D.E."/>
            <person name="Wang Y."/>
            <person name="Cai H."/>
            <person name="Collins K."/>
            <person name="Stewart B.A."/>
            <person name="Lee S.R."/>
            <person name="Wilamowska K."/>
            <person name="Weinberg Z."/>
            <person name="Ruzzo W.L."/>
            <person name="Wloga D."/>
            <person name="Gaertig J."/>
            <person name="Frankel J."/>
            <person name="Tsao C.-C."/>
            <person name="Gorovsky M.A."/>
            <person name="Keeling P.J."/>
            <person name="Waller R.F."/>
            <person name="Patron N.J."/>
            <person name="Cherry J.M."/>
            <person name="Stover N.A."/>
            <person name="Krieger C.J."/>
            <person name="del Toro C."/>
            <person name="Ryder H.F."/>
            <person name="Williamson S.C."/>
            <person name="Barbeau R.A."/>
            <person name="Hamilton E.P."/>
            <person name="Orias E."/>
        </authorList>
    </citation>
    <scope>NUCLEOTIDE SEQUENCE [LARGE SCALE GENOMIC DNA]</scope>
    <source>
        <strain evidence="2">SB210</strain>
    </source>
</reference>
<evidence type="ECO:0000313" key="1">
    <source>
        <dbReference type="EMBL" id="EWS74005.1"/>
    </source>
</evidence>
<dbReference type="AlphaFoldDB" id="W7X3V8"/>
<organism evidence="1 2">
    <name type="scientific">Tetrahymena thermophila (strain SB210)</name>
    <dbReference type="NCBI Taxonomy" id="312017"/>
    <lineage>
        <taxon>Eukaryota</taxon>
        <taxon>Sar</taxon>
        <taxon>Alveolata</taxon>
        <taxon>Ciliophora</taxon>
        <taxon>Intramacronucleata</taxon>
        <taxon>Oligohymenophorea</taxon>
        <taxon>Hymenostomatida</taxon>
        <taxon>Tetrahymenina</taxon>
        <taxon>Tetrahymenidae</taxon>
        <taxon>Tetrahymena</taxon>
    </lineage>
</organism>
<proteinExistence type="predicted"/>
<protein>
    <submittedName>
        <fullName evidence="1">Uncharacterized protein</fullName>
    </submittedName>
</protein>
<dbReference type="KEGG" id="tet:TTHERM_000442799"/>
<evidence type="ECO:0000313" key="2">
    <source>
        <dbReference type="Proteomes" id="UP000009168"/>
    </source>
</evidence>
<dbReference type="GeneID" id="24438994"/>
<accession>W7X3V8</accession>
<dbReference type="Proteomes" id="UP000009168">
    <property type="component" value="Unassembled WGS sequence"/>
</dbReference>
<gene>
    <name evidence="1" type="ORF">TTHERM_000442799</name>
</gene>